<evidence type="ECO:0000313" key="1">
    <source>
        <dbReference type="EMBL" id="KAL1520361.1"/>
    </source>
</evidence>
<dbReference type="AlphaFoldDB" id="A0AB34JFI6"/>
<keyword evidence="2" id="KW-1185">Reference proteome</keyword>
<protein>
    <submittedName>
        <fullName evidence="1">Uncharacterized protein</fullName>
    </submittedName>
</protein>
<accession>A0AB34JFI6</accession>
<reference evidence="1 2" key="1">
    <citation type="journal article" date="2024" name="Science">
        <title>Giant polyketide synthase enzymes in the biosynthesis of giant marine polyether toxins.</title>
        <authorList>
            <person name="Fallon T.R."/>
            <person name="Shende V.V."/>
            <person name="Wierzbicki I.H."/>
            <person name="Pendleton A.L."/>
            <person name="Watervoot N.F."/>
            <person name="Auber R.P."/>
            <person name="Gonzalez D.J."/>
            <person name="Wisecaver J.H."/>
            <person name="Moore B.S."/>
        </authorList>
    </citation>
    <scope>NUCLEOTIDE SEQUENCE [LARGE SCALE GENOMIC DNA]</scope>
    <source>
        <strain evidence="1 2">12B1</strain>
    </source>
</reference>
<proteinExistence type="predicted"/>
<dbReference type="EMBL" id="JBGBPQ010000008">
    <property type="protein sequence ID" value="KAL1520361.1"/>
    <property type="molecule type" value="Genomic_DNA"/>
</dbReference>
<comment type="caution">
    <text evidence="1">The sequence shown here is derived from an EMBL/GenBank/DDBJ whole genome shotgun (WGS) entry which is preliminary data.</text>
</comment>
<gene>
    <name evidence="1" type="ORF">AB1Y20_021950</name>
</gene>
<name>A0AB34JFI6_PRYPA</name>
<sequence length="145" mass="15932">MFAAAAECENAAEALLKELELLQAMPQVEKLTERSLFDRARPPGSKAQLWGAIVRIKMMQDPSAKWTRSATTSMGGNMMLVQTGLKDAVHSYDFCAVTKINSKHGSADCLARADEQQGALWLGGWLAASLARRNSKRNKHSCMSY</sequence>
<dbReference type="Proteomes" id="UP001515480">
    <property type="component" value="Unassembled WGS sequence"/>
</dbReference>
<evidence type="ECO:0000313" key="2">
    <source>
        <dbReference type="Proteomes" id="UP001515480"/>
    </source>
</evidence>
<organism evidence="1 2">
    <name type="scientific">Prymnesium parvum</name>
    <name type="common">Toxic golden alga</name>
    <dbReference type="NCBI Taxonomy" id="97485"/>
    <lineage>
        <taxon>Eukaryota</taxon>
        <taxon>Haptista</taxon>
        <taxon>Haptophyta</taxon>
        <taxon>Prymnesiophyceae</taxon>
        <taxon>Prymnesiales</taxon>
        <taxon>Prymnesiaceae</taxon>
        <taxon>Prymnesium</taxon>
    </lineage>
</organism>